<evidence type="ECO:0000313" key="1">
    <source>
        <dbReference type="EMBL" id="KAK3246016.1"/>
    </source>
</evidence>
<reference evidence="1 2" key="1">
    <citation type="journal article" date="2015" name="Genome Biol. Evol.">
        <title>Comparative Genomics of a Bacterivorous Green Alga Reveals Evolutionary Causalities and Consequences of Phago-Mixotrophic Mode of Nutrition.</title>
        <authorList>
            <person name="Burns J.A."/>
            <person name="Paasch A."/>
            <person name="Narechania A."/>
            <person name="Kim E."/>
        </authorList>
    </citation>
    <scope>NUCLEOTIDE SEQUENCE [LARGE SCALE GENOMIC DNA]</scope>
    <source>
        <strain evidence="1 2">PLY_AMNH</strain>
    </source>
</reference>
<dbReference type="AlphaFoldDB" id="A0AAE0C063"/>
<sequence>MLPALARRPNTNKTRNEYKLRQRKWSKTISMEANPEAPLFDEASDTILDPRRILSEDELPQFIDYAEAKGNNKKKVGAGKGVQTGNTLAERMDMLDKEVSARGLPRPISILTDGHKSRFSNEVLSKCREYQFRMYVERSNSSQFLQKFHNQYIKAKKNFKKEKAIQLTRETGKPHNTGDIKLSKIDFLLIFSRISLDWSTAEYRRTAFRVVGLLQNALAPSEIDRKAFIVQPNSPKA</sequence>
<name>A0AAE0C063_9CHLO</name>
<proteinExistence type="predicted"/>
<accession>A0AAE0C063</accession>
<gene>
    <name evidence="1" type="ORF">CYMTET_44436</name>
</gene>
<dbReference type="EMBL" id="LGRX02030179">
    <property type="protein sequence ID" value="KAK3246016.1"/>
    <property type="molecule type" value="Genomic_DNA"/>
</dbReference>
<dbReference type="Proteomes" id="UP001190700">
    <property type="component" value="Unassembled WGS sequence"/>
</dbReference>
<comment type="caution">
    <text evidence="1">The sequence shown here is derived from an EMBL/GenBank/DDBJ whole genome shotgun (WGS) entry which is preliminary data.</text>
</comment>
<keyword evidence="2" id="KW-1185">Reference proteome</keyword>
<organism evidence="1 2">
    <name type="scientific">Cymbomonas tetramitiformis</name>
    <dbReference type="NCBI Taxonomy" id="36881"/>
    <lineage>
        <taxon>Eukaryota</taxon>
        <taxon>Viridiplantae</taxon>
        <taxon>Chlorophyta</taxon>
        <taxon>Pyramimonadophyceae</taxon>
        <taxon>Pyramimonadales</taxon>
        <taxon>Pyramimonadaceae</taxon>
        <taxon>Cymbomonas</taxon>
    </lineage>
</organism>
<protein>
    <submittedName>
        <fullName evidence="1">Uncharacterized protein</fullName>
    </submittedName>
</protein>
<evidence type="ECO:0000313" key="2">
    <source>
        <dbReference type="Proteomes" id="UP001190700"/>
    </source>
</evidence>